<comment type="caution">
    <text evidence="5">The sequence shown here is derived from an EMBL/GenBank/DDBJ whole genome shotgun (WGS) entry which is preliminary data.</text>
</comment>
<dbReference type="AlphaFoldDB" id="A0A815NS58"/>
<keyword evidence="6" id="KW-1185">Reference proteome</keyword>
<dbReference type="EMBL" id="CAJNOM010000429">
    <property type="protein sequence ID" value="CAF1433431.1"/>
    <property type="molecule type" value="Genomic_DNA"/>
</dbReference>
<sequence>MHAKVLLFFTLNVIALCLWLMPTGTEAYPNYPRNGHKRCPPTCSMYCQCGHVLDANDCPICRCRPSNICTGRHPNAHPRHRQGYGKSQILY</sequence>
<evidence type="ECO:0000256" key="3">
    <source>
        <dbReference type="SAM" id="SignalP"/>
    </source>
</evidence>
<evidence type="ECO:0000256" key="1">
    <source>
        <dbReference type="ARBA" id="ARBA00022690"/>
    </source>
</evidence>
<organism evidence="5 6">
    <name type="scientific">Adineta steineri</name>
    <dbReference type="NCBI Taxonomy" id="433720"/>
    <lineage>
        <taxon>Eukaryota</taxon>
        <taxon>Metazoa</taxon>
        <taxon>Spiralia</taxon>
        <taxon>Gnathifera</taxon>
        <taxon>Rotifera</taxon>
        <taxon>Eurotatoria</taxon>
        <taxon>Bdelloidea</taxon>
        <taxon>Adinetida</taxon>
        <taxon>Adinetidae</taxon>
        <taxon>Adineta</taxon>
    </lineage>
</organism>
<feature type="chain" id="PRO_5032314285" description="Antistasin-like domain-containing protein" evidence="3">
    <location>
        <begin position="28"/>
        <end position="91"/>
    </location>
</feature>
<evidence type="ECO:0000313" key="5">
    <source>
        <dbReference type="EMBL" id="CAF1433431.1"/>
    </source>
</evidence>
<evidence type="ECO:0000256" key="2">
    <source>
        <dbReference type="ARBA" id="ARBA00022900"/>
    </source>
</evidence>
<name>A0A815NS58_9BILA</name>
<evidence type="ECO:0000313" key="6">
    <source>
        <dbReference type="Proteomes" id="UP000663832"/>
    </source>
</evidence>
<proteinExistence type="predicted"/>
<protein>
    <recommendedName>
        <fullName evidence="4">Antistasin-like domain-containing protein</fullName>
    </recommendedName>
</protein>
<dbReference type="Gene3D" id="2.10.22.10">
    <property type="entry name" value="Antistasin, domain 1"/>
    <property type="match status" value="1"/>
</dbReference>
<feature type="domain" description="Antistasin-like" evidence="4">
    <location>
        <begin position="39"/>
        <end position="63"/>
    </location>
</feature>
<evidence type="ECO:0000259" key="4">
    <source>
        <dbReference type="Pfam" id="PF02822"/>
    </source>
</evidence>
<gene>
    <name evidence="5" type="ORF">QVE165_LOCUS39107</name>
</gene>
<dbReference type="InterPro" id="IPR004094">
    <property type="entry name" value="Antistasin-like"/>
</dbReference>
<reference evidence="5" key="1">
    <citation type="submission" date="2021-02" db="EMBL/GenBank/DDBJ databases">
        <authorList>
            <person name="Nowell W R."/>
        </authorList>
    </citation>
    <scope>NUCLEOTIDE SEQUENCE</scope>
</reference>
<dbReference type="Proteomes" id="UP000663832">
    <property type="component" value="Unassembled WGS sequence"/>
</dbReference>
<dbReference type="GO" id="GO:0004867">
    <property type="term" value="F:serine-type endopeptidase inhibitor activity"/>
    <property type="evidence" value="ECO:0007669"/>
    <property type="project" value="UniProtKB-KW"/>
</dbReference>
<feature type="signal peptide" evidence="3">
    <location>
        <begin position="1"/>
        <end position="27"/>
    </location>
</feature>
<keyword evidence="2" id="KW-0722">Serine protease inhibitor</keyword>
<keyword evidence="3" id="KW-0732">Signal</keyword>
<accession>A0A815NS58</accession>
<keyword evidence="1" id="KW-0646">Protease inhibitor</keyword>
<dbReference type="Pfam" id="PF02822">
    <property type="entry name" value="Antistasin"/>
    <property type="match status" value="1"/>
</dbReference>
<dbReference type="OrthoDB" id="406800at2759"/>